<comment type="catalytic activity">
    <reaction evidence="4">
        <text>alpha-D-mannose 1-phosphate + GTP + H(+) = GDP-alpha-D-mannose + diphosphate</text>
        <dbReference type="Rhea" id="RHEA:15229"/>
        <dbReference type="ChEBI" id="CHEBI:15378"/>
        <dbReference type="ChEBI" id="CHEBI:33019"/>
        <dbReference type="ChEBI" id="CHEBI:37565"/>
        <dbReference type="ChEBI" id="CHEBI:57527"/>
        <dbReference type="ChEBI" id="CHEBI:58409"/>
        <dbReference type="EC" id="2.7.7.13"/>
    </reaction>
</comment>
<dbReference type="InterPro" id="IPR005835">
    <property type="entry name" value="NTP_transferase_dom"/>
</dbReference>
<dbReference type="InterPro" id="IPR029044">
    <property type="entry name" value="Nucleotide-diphossugar_trans"/>
</dbReference>
<evidence type="ECO:0000256" key="3">
    <source>
        <dbReference type="ARBA" id="ARBA00012387"/>
    </source>
</evidence>
<dbReference type="SMART" id="SM00932">
    <property type="entry name" value="Nfu_N"/>
    <property type="match status" value="1"/>
</dbReference>
<dbReference type="EMBL" id="JADGJD010000558">
    <property type="protein sequence ID" value="KAJ3050063.1"/>
    <property type="molecule type" value="Genomic_DNA"/>
</dbReference>
<dbReference type="AlphaFoldDB" id="A0AAD5X3L6"/>
<dbReference type="Gene3D" id="3.30.1370.70">
    <property type="entry name" value="Scaffold protein Nfu/NifU, N-terminal domain"/>
    <property type="match status" value="1"/>
</dbReference>
<dbReference type="CDD" id="cd06428">
    <property type="entry name" value="M1P_guanylylT_A_like_N"/>
    <property type="match status" value="1"/>
</dbReference>
<comment type="pathway">
    <text evidence="1">Nucleotide-sugar biosynthesis; GDP-alpha-D-mannose biosynthesis; GDP-alpha-D-mannose from alpha-D-mannose 1-phosphate (GTP route): step 1/1.</text>
</comment>
<name>A0AAD5X3L6_9FUNG</name>
<evidence type="ECO:0000259" key="6">
    <source>
        <dbReference type="SMART" id="SM00932"/>
    </source>
</evidence>
<dbReference type="Gene3D" id="3.90.550.10">
    <property type="entry name" value="Spore Coat Polysaccharide Biosynthesis Protein SpsA, Chain A"/>
    <property type="match status" value="1"/>
</dbReference>
<dbReference type="SUPFAM" id="SSF110836">
    <property type="entry name" value="Hypothetical protein SAV1430"/>
    <property type="match status" value="1"/>
</dbReference>
<dbReference type="InterPro" id="IPR056729">
    <property type="entry name" value="GMPPB_C"/>
</dbReference>
<evidence type="ECO:0000256" key="1">
    <source>
        <dbReference type="ARBA" id="ARBA00004823"/>
    </source>
</evidence>
<evidence type="ECO:0000256" key="5">
    <source>
        <dbReference type="SAM" id="MobiDB-lite"/>
    </source>
</evidence>
<reference evidence="7" key="1">
    <citation type="submission" date="2020-05" db="EMBL/GenBank/DDBJ databases">
        <title>Phylogenomic resolution of chytrid fungi.</title>
        <authorList>
            <person name="Stajich J.E."/>
            <person name="Amses K."/>
            <person name="Simmons R."/>
            <person name="Seto K."/>
            <person name="Myers J."/>
            <person name="Bonds A."/>
            <person name="Quandt C.A."/>
            <person name="Barry K."/>
            <person name="Liu P."/>
            <person name="Grigoriev I."/>
            <person name="Longcore J.E."/>
            <person name="James T.Y."/>
        </authorList>
    </citation>
    <scope>NUCLEOTIDE SEQUENCE</scope>
    <source>
        <strain evidence="7">JEL0318</strain>
    </source>
</reference>
<comment type="caution">
    <text evidence="7">The sequence shown here is derived from an EMBL/GenBank/DDBJ whole genome shotgun (WGS) entry which is preliminary data.</text>
</comment>
<gene>
    <name evidence="7" type="ORF">HK097_008942</name>
</gene>
<dbReference type="Gene3D" id="2.160.10.10">
    <property type="entry name" value="Hexapeptide repeat proteins"/>
    <property type="match status" value="1"/>
</dbReference>
<dbReference type="SUPFAM" id="SSF53448">
    <property type="entry name" value="Nucleotide-diphospho-sugar transferases"/>
    <property type="match status" value="1"/>
</dbReference>
<protein>
    <recommendedName>
        <fullName evidence="3">mannose-1-phosphate guanylyltransferase</fullName>
        <ecNumber evidence="3">2.7.7.13</ecNumber>
    </recommendedName>
</protein>
<organism evidence="7 8">
    <name type="scientific">Rhizophlyctis rosea</name>
    <dbReference type="NCBI Taxonomy" id="64517"/>
    <lineage>
        <taxon>Eukaryota</taxon>
        <taxon>Fungi</taxon>
        <taxon>Fungi incertae sedis</taxon>
        <taxon>Chytridiomycota</taxon>
        <taxon>Chytridiomycota incertae sedis</taxon>
        <taxon>Chytridiomycetes</taxon>
        <taxon>Rhizophlyctidales</taxon>
        <taxon>Rhizophlyctidaceae</taxon>
        <taxon>Rhizophlyctis</taxon>
    </lineage>
</organism>
<evidence type="ECO:0000313" key="7">
    <source>
        <dbReference type="EMBL" id="KAJ3050063.1"/>
    </source>
</evidence>
<evidence type="ECO:0000256" key="2">
    <source>
        <dbReference type="ARBA" id="ARBA00007274"/>
    </source>
</evidence>
<feature type="region of interest" description="Disordered" evidence="5">
    <location>
        <begin position="859"/>
        <end position="912"/>
    </location>
</feature>
<feature type="domain" description="Scaffold protein Nfu/NifU N-terminal" evidence="6">
    <location>
        <begin position="541"/>
        <end position="626"/>
    </location>
</feature>
<dbReference type="Pfam" id="PF25087">
    <property type="entry name" value="GMPPB_C"/>
    <property type="match status" value="1"/>
</dbReference>
<dbReference type="PANTHER" id="PTHR22572">
    <property type="entry name" value="SUGAR-1-PHOSPHATE GUANYL TRANSFERASE"/>
    <property type="match status" value="1"/>
</dbReference>
<dbReference type="EC" id="2.7.7.13" evidence="3"/>
<evidence type="ECO:0000256" key="4">
    <source>
        <dbReference type="ARBA" id="ARBA00047343"/>
    </source>
</evidence>
<dbReference type="Proteomes" id="UP001212841">
    <property type="component" value="Unassembled WGS sequence"/>
</dbReference>
<dbReference type="GO" id="GO:0004475">
    <property type="term" value="F:mannose-1-phosphate guanylyltransferase (GTP) activity"/>
    <property type="evidence" value="ECO:0007669"/>
    <property type="project" value="UniProtKB-EC"/>
</dbReference>
<dbReference type="GO" id="GO:0005525">
    <property type="term" value="F:GTP binding"/>
    <property type="evidence" value="ECO:0007669"/>
    <property type="project" value="UniProtKB-KW"/>
</dbReference>
<comment type="similarity">
    <text evidence="2">Belongs to the transferase hexapeptide repeat family.</text>
</comment>
<keyword evidence="8" id="KW-1185">Reference proteome</keyword>
<sequence>MAAAEQDQRRTVLDQYSIDEQTLQHQYVTEDNRYALAFLLVPDMKASTESILTTFKRNRSVASVMIGDWWKKRCKTHSGIEIAAVEVAGGGDDVANYLRQHFAHDFQMLSMVHTIVPVTLHGIQDFFDSTQQRTMGQLKGVVLVGGPSKSTQFRPLSTDTPKPLFPIAGIPMVQHHVIALAKLKNMKEIIILGFFEDAIWERFFEKLKIEFSHIKIRYLREYQALGTGGGLYHVRDDILKGNPDHVFVLNADIASSFPLESMLAFHRQRKAVSTLLGIHIDRPQVHEYGHVVTNADTREVLHIVEKPETSISDLISCGVYLFNKQVFDVMTEAIAKRRPKPIEAGEEEENSRGINSDKVRLEPDVLNLLAADKKLYVYVCDTKREFWMHIKTGDSAVLANKLYLQWFIKNAPGRLFMAPRSSIDVVDSPKAENTAEVIQPASIHPTATIHPSARLGPNVSVGPGVVIGCGVHITDSIILENVEIKNDSCVLNALIGWDSKVGSCSRVEGILEEGTVLKNVDDDVVILGETPPTTSRRRIVIQIESMNTDSKKYILNVPVLQYGTAKFFTLHDARASPLASTLFRINAVQSVFFGSNFRTVTKDPEDSWQIIKKPVYNAIMDHFASGQPVMRRNCGMVLLEDDDDPAVVPNKLKAEDLPGSSDTIQRVERYLEEIVKPNVLGGEVQFKEFEKGLLTLVLSGGYWSKGMQKTITYNLKSSIYAIDAVEYYAEDGMPYIEPAFHDLLEPSEKDTLRRLKSIVASHRRFDDDVRKHIPGLAVDALQSYAKVVCHDRSILDYGALIESIVSDDSEQVDVEGVAVLLRGRSLLRIQKGGAEAEDEEFVALLSRAAKDVAEIARCDEQLDIPGQRESSDDDIEPERHRRPPQNRRPRDLRSPQNQEPRDMEVRAPPVEGRVPYTEELAALYRAGRNGKRWTPAEDEHLVRQEIAEAYFAPAWRWIAHLVCKNSHY</sequence>
<proteinExistence type="inferred from homology"/>
<dbReference type="Pfam" id="PF08712">
    <property type="entry name" value="Nfu_N"/>
    <property type="match status" value="1"/>
</dbReference>
<feature type="compositionally biased region" description="Basic and acidic residues" evidence="5">
    <location>
        <begin position="888"/>
        <end position="905"/>
    </location>
</feature>
<evidence type="ECO:0000313" key="8">
    <source>
        <dbReference type="Proteomes" id="UP001212841"/>
    </source>
</evidence>
<dbReference type="InterPro" id="IPR014824">
    <property type="entry name" value="Nfu/NifU_N"/>
</dbReference>
<dbReference type="Pfam" id="PF00483">
    <property type="entry name" value="NTP_transferase"/>
    <property type="match status" value="1"/>
</dbReference>
<dbReference type="InterPro" id="IPR036498">
    <property type="entry name" value="Nfu/NifU_N_sf"/>
</dbReference>
<accession>A0AAD5X3L6</accession>
<dbReference type="InterPro" id="IPR050486">
    <property type="entry name" value="Mannose-1P_guanyltransferase"/>
</dbReference>